<protein>
    <submittedName>
        <fullName evidence="1">Uncharacterized protein</fullName>
    </submittedName>
</protein>
<reference evidence="1 2" key="1">
    <citation type="submission" date="2024-08" db="EMBL/GenBank/DDBJ databases">
        <authorList>
            <person name="Cucini C."/>
            <person name="Frati F."/>
        </authorList>
    </citation>
    <scope>NUCLEOTIDE SEQUENCE [LARGE SCALE GENOMIC DNA]</scope>
</reference>
<evidence type="ECO:0000313" key="1">
    <source>
        <dbReference type="EMBL" id="CAL8076906.1"/>
    </source>
</evidence>
<gene>
    <name evidence="1" type="ORF">ODALV1_LOCUS3631</name>
</gene>
<organism evidence="1 2">
    <name type="scientific">Orchesella dallaii</name>
    <dbReference type="NCBI Taxonomy" id="48710"/>
    <lineage>
        <taxon>Eukaryota</taxon>
        <taxon>Metazoa</taxon>
        <taxon>Ecdysozoa</taxon>
        <taxon>Arthropoda</taxon>
        <taxon>Hexapoda</taxon>
        <taxon>Collembola</taxon>
        <taxon>Entomobryomorpha</taxon>
        <taxon>Entomobryoidea</taxon>
        <taxon>Orchesellidae</taxon>
        <taxon>Orchesellinae</taxon>
        <taxon>Orchesella</taxon>
    </lineage>
</organism>
<proteinExistence type="predicted"/>
<sequence length="106" mass="12036">MENLLEAFGVSPEEQKLLEKTESIILRLGPTKYVRRNQNRFVDPSGNSNQMIKIEIHSNGRIHKAAQVLVDVSGPLYRATEDIYANIVSSLQMSRLRQLINISVRS</sequence>
<keyword evidence="2" id="KW-1185">Reference proteome</keyword>
<comment type="caution">
    <text evidence="1">The sequence shown here is derived from an EMBL/GenBank/DDBJ whole genome shotgun (WGS) entry which is preliminary data.</text>
</comment>
<accession>A0ABP1PVC7</accession>
<dbReference type="Proteomes" id="UP001642540">
    <property type="component" value="Unassembled WGS sequence"/>
</dbReference>
<evidence type="ECO:0000313" key="2">
    <source>
        <dbReference type="Proteomes" id="UP001642540"/>
    </source>
</evidence>
<name>A0ABP1PVC7_9HEXA</name>
<dbReference type="EMBL" id="CAXLJM020000012">
    <property type="protein sequence ID" value="CAL8076906.1"/>
    <property type="molecule type" value="Genomic_DNA"/>
</dbReference>